<sequence length="311" mass="33543">VTLTPREVIVPFEIGENFLEVAIEPGTDLEDHIVRMMSTQFGTDLEELAINGDTVGHAILESDWKSGGDATKYVKDKYLALHDGWYRLGDGGNVYDAGGANIGLSVFNAMLRQMPTKFRRNKAALRWFISPDLSQIYLEKLSSRATALGDQAAGGAGHAPFGIPMVEVPLLEFLPPIVQHVVLNTTVAAALRYGPVQSVVVTTSTLDTTPEAAFTETTDYVVDYTNGTVARSGGGSAIGDGDTVKVTYKADPQIVLTHKDNFIVGIGRDITIAKDSDIYKLVRQYAIHAKVAVEFEEDTAIVKGLNIGQGV</sequence>
<name>A0A0F9SAL5_9ZZZZ</name>
<proteinExistence type="predicted"/>
<dbReference type="EMBL" id="LAZR01002720">
    <property type="protein sequence ID" value="KKN26408.1"/>
    <property type="molecule type" value="Genomic_DNA"/>
</dbReference>
<comment type="caution">
    <text evidence="1">The sequence shown here is derived from an EMBL/GenBank/DDBJ whole genome shotgun (WGS) entry which is preliminary data.</text>
</comment>
<organism evidence="1">
    <name type="scientific">marine sediment metagenome</name>
    <dbReference type="NCBI Taxonomy" id="412755"/>
    <lineage>
        <taxon>unclassified sequences</taxon>
        <taxon>metagenomes</taxon>
        <taxon>ecological metagenomes</taxon>
    </lineage>
</organism>
<gene>
    <name evidence="1" type="ORF">LCGC14_0874860</name>
</gene>
<evidence type="ECO:0000313" key="1">
    <source>
        <dbReference type="EMBL" id="KKN26408.1"/>
    </source>
</evidence>
<reference evidence="1" key="1">
    <citation type="journal article" date="2015" name="Nature">
        <title>Complex archaea that bridge the gap between prokaryotes and eukaryotes.</title>
        <authorList>
            <person name="Spang A."/>
            <person name="Saw J.H."/>
            <person name="Jorgensen S.L."/>
            <person name="Zaremba-Niedzwiedzka K."/>
            <person name="Martijn J."/>
            <person name="Lind A.E."/>
            <person name="van Eijk R."/>
            <person name="Schleper C."/>
            <person name="Guy L."/>
            <person name="Ettema T.J."/>
        </authorList>
    </citation>
    <scope>NUCLEOTIDE SEQUENCE</scope>
</reference>
<accession>A0A0F9SAL5</accession>
<dbReference type="AlphaFoldDB" id="A0A0F9SAL5"/>
<feature type="non-terminal residue" evidence="1">
    <location>
        <position position="1"/>
    </location>
</feature>
<protein>
    <submittedName>
        <fullName evidence="1">Uncharacterized protein</fullName>
    </submittedName>
</protein>